<reference evidence="3" key="2">
    <citation type="submission" date="2021-09" db="EMBL/GenBank/DDBJ databases">
        <authorList>
            <person name="Jia N."/>
            <person name="Wang J."/>
            <person name="Shi W."/>
            <person name="Du L."/>
            <person name="Sun Y."/>
            <person name="Zhan W."/>
            <person name="Jiang J."/>
            <person name="Wang Q."/>
            <person name="Zhang B."/>
            <person name="Ji P."/>
            <person name="Sakyi L.B."/>
            <person name="Cui X."/>
            <person name="Yuan T."/>
            <person name="Jiang B."/>
            <person name="Yang W."/>
            <person name="Lam T.T.-Y."/>
            <person name="Chang Q."/>
            <person name="Ding S."/>
            <person name="Wang X."/>
            <person name="Zhu J."/>
            <person name="Ruan X."/>
            <person name="Zhao L."/>
            <person name="Wei J."/>
            <person name="Que T."/>
            <person name="Du C."/>
            <person name="Cheng J."/>
            <person name="Dai P."/>
            <person name="Han X."/>
            <person name="Huang E."/>
            <person name="Gao Y."/>
            <person name="Liu J."/>
            <person name="Shao H."/>
            <person name="Ye R."/>
            <person name="Li L."/>
            <person name="Wei W."/>
            <person name="Wang X."/>
            <person name="Wang C."/>
            <person name="Huo Q."/>
            <person name="Li W."/>
            <person name="Guo W."/>
            <person name="Chen H."/>
            <person name="Chen S."/>
            <person name="Zhou L."/>
            <person name="Zhou L."/>
            <person name="Ni X."/>
            <person name="Tian J."/>
            <person name="Zhou Y."/>
            <person name="Sheng Y."/>
            <person name="Liu T."/>
            <person name="Pan Y."/>
            <person name="Xia L."/>
            <person name="Li J."/>
            <person name="Zhao F."/>
            <person name="Cao W."/>
        </authorList>
    </citation>
    <scope>NUCLEOTIDE SEQUENCE</scope>
    <source>
        <strain evidence="3">Rsan-2018</strain>
        <tissue evidence="3">Larvae</tissue>
    </source>
</reference>
<dbReference type="AlphaFoldDB" id="A0A9D4YQW1"/>
<gene>
    <name evidence="3" type="ORF">HPB52_022288</name>
</gene>
<evidence type="ECO:0000313" key="4">
    <source>
        <dbReference type="Proteomes" id="UP000821837"/>
    </source>
</evidence>
<evidence type="ECO:0000256" key="2">
    <source>
        <dbReference type="SAM" id="SignalP"/>
    </source>
</evidence>
<reference evidence="3" key="1">
    <citation type="journal article" date="2020" name="Cell">
        <title>Large-Scale Comparative Analyses of Tick Genomes Elucidate Their Genetic Diversity and Vector Capacities.</title>
        <authorList>
            <consortium name="Tick Genome and Microbiome Consortium (TIGMIC)"/>
            <person name="Jia N."/>
            <person name="Wang J."/>
            <person name="Shi W."/>
            <person name="Du L."/>
            <person name="Sun Y."/>
            <person name="Zhan W."/>
            <person name="Jiang J.F."/>
            <person name="Wang Q."/>
            <person name="Zhang B."/>
            <person name="Ji P."/>
            <person name="Bell-Sakyi L."/>
            <person name="Cui X.M."/>
            <person name="Yuan T.T."/>
            <person name="Jiang B.G."/>
            <person name="Yang W.F."/>
            <person name="Lam T.T."/>
            <person name="Chang Q.C."/>
            <person name="Ding S.J."/>
            <person name="Wang X.J."/>
            <person name="Zhu J.G."/>
            <person name="Ruan X.D."/>
            <person name="Zhao L."/>
            <person name="Wei J.T."/>
            <person name="Ye R.Z."/>
            <person name="Que T.C."/>
            <person name="Du C.H."/>
            <person name="Zhou Y.H."/>
            <person name="Cheng J.X."/>
            <person name="Dai P.F."/>
            <person name="Guo W.B."/>
            <person name="Han X.H."/>
            <person name="Huang E.J."/>
            <person name="Li L.F."/>
            <person name="Wei W."/>
            <person name="Gao Y.C."/>
            <person name="Liu J.Z."/>
            <person name="Shao H.Z."/>
            <person name="Wang X."/>
            <person name="Wang C.C."/>
            <person name="Yang T.C."/>
            <person name="Huo Q.B."/>
            <person name="Li W."/>
            <person name="Chen H.Y."/>
            <person name="Chen S.E."/>
            <person name="Zhou L.G."/>
            <person name="Ni X.B."/>
            <person name="Tian J.H."/>
            <person name="Sheng Y."/>
            <person name="Liu T."/>
            <person name="Pan Y.S."/>
            <person name="Xia L.Y."/>
            <person name="Li J."/>
            <person name="Zhao F."/>
            <person name="Cao W.C."/>
        </authorList>
    </citation>
    <scope>NUCLEOTIDE SEQUENCE</scope>
    <source>
        <strain evidence="3">Rsan-2018</strain>
    </source>
</reference>
<name>A0A9D4YQW1_RHISA</name>
<feature type="chain" id="PRO_5039019042" description="Secreted protein" evidence="2">
    <location>
        <begin position="23"/>
        <end position="107"/>
    </location>
</feature>
<evidence type="ECO:0000313" key="3">
    <source>
        <dbReference type="EMBL" id="KAH7984567.1"/>
    </source>
</evidence>
<keyword evidence="2" id="KW-0732">Signal</keyword>
<feature type="region of interest" description="Disordered" evidence="1">
    <location>
        <begin position="45"/>
        <end position="107"/>
    </location>
</feature>
<feature type="signal peptide" evidence="2">
    <location>
        <begin position="1"/>
        <end position="22"/>
    </location>
</feature>
<protein>
    <recommendedName>
        <fullName evidence="5">Secreted protein</fullName>
    </recommendedName>
</protein>
<organism evidence="3 4">
    <name type="scientific">Rhipicephalus sanguineus</name>
    <name type="common">Brown dog tick</name>
    <name type="synonym">Ixodes sanguineus</name>
    <dbReference type="NCBI Taxonomy" id="34632"/>
    <lineage>
        <taxon>Eukaryota</taxon>
        <taxon>Metazoa</taxon>
        <taxon>Ecdysozoa</taxon>
        <taxon>Arthropoda</taxon>
        <taxon>Chelicerata</taxon>
        <taxon>Arachnida</taxon>
        <taxon>Acari</taxon>
        <taxon>Parasitiformes</taxon>
        <taxon>Ixodida</taxon>
        <taxon>Ixodoidea</taxon>
        <taxon>Ixodidae</taxon>
        <taxon>Rhipicephalinae</taxon>
        <taxon>Rhipicephalus</taxon>
        <taxon>Rhipicephalus</taxon>
    </lineage>
</organism>
<evidence type="ECO:0000256" key="1">
    <source>
        <dbReference type="SAM" id="MobiDB-lite"/>
    </source>
</evidence>
<dbReference type="Proteomes" id="UP000821837">
    <property type="component" value="Chromosome 1"/>
</dbReference>
<dbReference type="EMBL" id="JABSTV010001245">
    <property type="protein sequence ID" value="KAH7984567.1"/>
    <property type="molecule type" value="Genomic_DNA"/>
</dbReference>
<proteinExistence type="predicted"/>
<comment type="caution">
    <text evidence="3">The sequence shown here is derived from an EMBL/GenBank/DDBJ whole genome shotgun (WGS) entry which is preliminary data.</text>
</comment>
<sequence>MNRPRIQVFLFSFFFFETQLAGQKVVTRTHREEGAISAEARARQLNLGSVRPPEGGEPTGGQSMGGGLPGDEAARPKALPPTTGNGPSARYAGRTRSNRCAAAKALG</sequence>
<feature type="compositionally biased region" description="Gly residues" evidence="1">
    <location>
        <begin position="57"/>
        <end position="69"/>
    </location>
</feature>
<accession>A0A9D4YQW1</accession>
<keyword evidence="4" id="KW-1185">Reference proteome</keyword>
<evidence type="ECO:0008006" key="5">
    <source>
        <dbReference type="Google" id="ProtNLM"/>
    </source>
</evidence>